<dbReference type="Proteomes" id="UP000470082">
    <property type="component" value="Unassembled WGS sequence"/>
</dbReference>
<gene>
    <name evidence="2" type="ORF">FYJ50_08755</name>
</gene>
<dbReference type="Gene3D" id="2.40.50.1020">
    <property type="entry name" value="LytTr DNA-binding domain"/>
    <property type="match status" value="1"/>
</dbReference>
<dbReference type="PANTHER" id="PTHR37299">
    <property type="entry name" value="TRANSCRIPTIONAL REGULATOR-RELATED"/>
    <property type="match status" value="1"/>
</dbReference>
<dbReference type="Pfam" id="PF04397">
    <property type="entry name" value="LytTR"/>
    <property type="match status" value="1"/>
</dbReference>
<dbReference type="EMBL" id="VUMM01000022">
    <property type="protein sequence ID" value="MSS02174.1"/>
    <property type="molecule type" value="Genomic_DNA"/>
</dbReference>
<feature type="domain" description="HTH LytTR-type" evidence="1">
    <location>
        <begin position="121"/>
        <end position="220"/>
    </location>
</feature>
<evidence type="ECO:0000259" key="1">
    <source>
        <dbReference type="PROSITE" id="PS50930"/>
    </source>
</evidence>
<evidence type="ECO:0000313" key="2">
    <source>
        <dbReference type="EMBL" id="MSS02174.1"/>
    </source>
</evidence>
<accession>A0A7X2N469</accession>
<dbReference type="InterPro" id="IPR046947">
    <property type="entry name" value="LytR-like"/>
</dbReference>
<proteinExistence type="predicted"/>
<dbReference type="PROSITE" id="PS50930">
    <property type="entry name" value="HTH_LYTTR"/>
    <property type="match status" value="1"/>
</dbReference>
<reference evidence="2 3" key="1">
    <citation type="submission" date="2019-08" db="EMBL/GenBank/DDBJ databases">
        <title>In-depth cultivation of the pig gut microbiome towards novel bacterial diversity and tailored functional studies.</title>
        <authorList>
            <person name="Wylensek D."/>
            <person name="Hitch T.C.A."/>
            <person name="Clavel T."/>
        </authorList>
    </citation>
    <scope>NUCLEOTIDE SEQUENCE [LARGE SCALE GENOMIC DNA]</scope>
    <source>
        <strain evidence="2 3">LKV-178-WT-2G</strain>
    </source>
</reference>
<dbReference type="GO" id="GO:0003677">
    <property type="term" value="F:DNA binding"/>
    <property type="evidence" value="ECO:0007669"/>
    <property type="project" value="InterPro"/>
</dbReference>
<dbReference type="PANTHER" id="PTHR37299:SF1">
    <property type="entry name" value="STAGE 0 SPORULATION PROTEIN A HOMOLOG"/>
    <property type="match status" value="1"/>
</dbReference>
<sequence length="220" mass="26516">MNVGIISKDHLLLNKISEKVDTLLDTSIIQKYSTFDSFLKNRRNFCIDCIFIDLSLENWLEKSKEIKEKFQNIGIVFVSDDLHDSYKVYEVEHISFIFKEDLSYVEQALKLCENRFQNEKFVYFSWKSTLIVQKAKDILYFERDKRRTIIHMKNGETWITYKHIDDFEEEVIEDFIRIHVSFLVNKNHFKTVTRDKIQLVDGTYVPISRKYMKQFKGMYE</sequence>
<keyword evidence="3" id="KW-1185">Reference proteome</keyword>
<dbReference type="GO" id="GO:0000156">
    <property type="term" value="F:phosphorelay response regulator activity"/>
    <property type="evidence" value="ECO:0007669"/>
    <property type="project" value="InterPro"/>
</dbReference>
<dbReference type="InterPro" id="IPR007492">
    <property type="entry name" value="LytTR_DNA-bd_dom"/>
</dbReference>
<evidence type="ECO:0000313" key="3">
    <source>
        <dbReference type="Proteomes" id="UP000470082"/>
    </source>
</evidence>
<dbReference type="RefSeq" id="WP_154461142.1">
    <property type="nucleotide sequence ID" value="NZ_VUMM01000022.1"/>
</dbReference>
<dbReference type="SMART" id="SM00850">
    <property type="entry name" value="LytTR"/>
    <property type="match status" value="1"/>
</dbReference>
<organism evidence="2 3">
    <name type="scientific">Floccifex porci</name>
    <dbReference type="NCBI Taxonomy" id="2606629"/>
    <lineage>
        <taxon>Bacteria</taxon>
        <taxon>Bacillati</taxon>
        <taxon>Bacillota</taxon>
        <taxon>Erysipelotrichia</taxon>
        <taxon>Erysipelotrichales</taxon>
        <taxon>Erysipelotrichaceae</taxon>
        <taxon>Floccifex</taxon>
    </lineage>
</organism>
<protein>
    <recommendedName>
        <fullName evidence="1">HTH LytTR-type domain-containing protein</fullName>
    </recommendedName>
</protein>
<name>A0A7X2N469_9FIRM</name>
<comment type="caution">
    <text evidence="2">The sequence shown here is derived from an EMBL/GenBank/DDBJ whole genome shotgun (WGS) entry which is preliminary data.</text>
</comment>
<dbReference type="AlphaFoldDB" id="A0A7X2N469"/>